<organism evidence="3 4">
    <name type="scientific">Oceanococcus atlanticus</name>
    <dbReference type="NCBI Taxonomy" id="1317117"/>
    <lineage>
        <taxon>Bacteria</taxon>
        <taxon>Pseudomonadati</taxon>
        <taxon>Pseudomonadota</taxon>
        <taxon>Gammaproteobacteria</taxon>
        <taxon>Chromatiales</taxon>
        <taxon>Oceanococcaceae</taxon>
        <taxon>Oceanococcus</taxon>
    </lineage>
</organism>
<dbReference type="GO" id="GO:0005524">
    <property type="term" value="F:ATP binding"/>
    <property type="evidence" value="ECO:0007669"/>
    <property type="project" value="InterPro"/>
</dbReference>
<dbReference type="GO" id="GO:0006508">
    <property type="term" value="P:proteolysis"/>
    <property type="evidence" value="ECO:0007669"/>
    <property type="project" value="InterPro"/>
</dbReference>
<evidence type="ECO:0000313" key="4">
    <source>
        <dbReference type="Proteomes" id="UP000192342"/>
    </source>
</evidence>
<feature type="domain" description="Peptidase C39" evidence="2">
    <location>
        <begin position="47"/>
        <end position="170"/>
    </location>
</feature>
<comment type="caution">
    <text evidence="3">The sequence shown here is derived from an EMBL/GenBank/DDBJ whole genome shotgun (WGS) entry which is preliminary data.</text>
</comment>
<name>A0A1Y1SD69_9GAMM</name>
<reference evidence="3 4" key="1">
    <citation type="submission" date="2013-04" db="EMBL/GenBank/DDBJ databases">
        <title>Oceanococcus atlanticus 22II-S10r2 Genome Sequencing.</title>
        <authorList>
            <person name="Lai Q."/>
            <person name="Li G."/>
            <person name="Shao Z."/>
        </authorList>
    </citation>
    <scope>NUCLEOTIDE SEQUENCE [LARGE SCALE GENOMIC DNA]</scope>
    <source>
        <strain evidence="3 4">22II-S10r2</strain>
    </source>
</reference>
<dbReference type="PROSITE" id="PS51257">
    <property type="entry name" value="PROKAR_LIPOPROTEIN"/>
    <property type="match status" value="1"/>
</dbReference>
<dbReference type="Pfam" id="PF03412">
    <property type="entry name" value="Peptidase_C39"/>
    <property type="match status" value="1"/>
</dbReference>
<evidence type="ECO:0000256" key="1">
    <source>
        <dbReference type="SAM" id="Phobius"/>
    </source>
</evidence>
<dbReference type="Gene3D" id="1.25.40.10">
    <property type="entry name" value="Tetratricopeptide repeat domain"/>
    <property type="match status" value="1"/>
</dbReference>
<keyword evidence="4" id="KW-1185">Reference proteome</keyword>
<dbReference type="Pfam" id="PF14559">
    <property type="entry name" value="TPR_19"/>
    <property type="match status" value="1"/>
</dbReference>
<keyword evidence="1" id="KW-0812">Transmembrane</keyword>
<dbReference type="RefSeq" id="WP_083561161.1">
    <property type="nucleotide sequence ID" value="NZ_AQQV01000002.1"/>
</dbReference>
<dbReference type="InterPro" id="IPR005074">
    <property type="entry name" value="Peptidase_C39"/>
</dbReference>
<evidence type="ECO:0000313" key="3">
    <source>
        <dbReference type="EMBL" id="ORE86947.1"/>
    </source>
</evidence>
<dbReference type="EMBL" id="AQQV01000002">
    <property type="protein sequence ID" value="ORE86947.1"/>
    <property type="molecule type" value="Genomic_DNA"/>
</dbReference>
<protein>
    <submittedName>
        <fullName evidence="3">Putative peptidase, C39 family protein</fullName>
    </submittedName>
</protein>
<keyword evidence="1" id="KW-1133">Transmembrane helix</keyword>
<feature type="transmembrane region" description="Helical" evidence="1">
    <location>
        <begin position="9"/>
        <end position="30"/>
    </location>
</feature>
<dbReference type="GO" id="GO:0016020">
    <property type="term" value="C:membrane"/>
    <property type="evidence" value="ECO:0007669"/>
    <property type="project" value="InterPro"/>
</dbReference>
<dbReference type="SUPFAM" id="SSF48452">
    <property type="entry name" value="TPR-like"/>
    <property type="match status" value="1"/>
</dbReference>
<gene>
    <name evidence="3" type="ORF">ATO7_07907</name>
</gene>
<sequence length="313" mass="35018">MHDPQGRAWFVRLGLVLVAAVLTGCAVLPYQPQAPAQGLLDVRFWPQQAYQCGPAALAMALDASDVQVTPETLVDAVYLPARRGSLQAEMLAAPRRYERIAYRIPPRYEALEHMLEAELPVVVLLNLGVAWWPAWHYAVVIGATDQSVWLHSGQRAQVAMRRSAFERHWQAAQNWAMVVASPEQIPPRLEPAQLVHTLAQLEAQFPKLAQRAYTAALGRWPTNQVLRFGLANSYRAQHQWLAALPILRELYQQNPTSAPIVNNLALTLWQVGEVGQALEVLRPVLAKLPAAAPWRQRLEHTWYLVQGSVAPTQ</sequence>
<dbReference type="STRING" id="1317117.ATO7_07907"/>
<dbReference type="NCBIfam" id="NF033920">
    <property type="entry name" value="C39_PA2778_fam"/>
    <property type="match status" value="1"/>
</dbReference>
<dbReference type="GO" id="GO:0008233">
    <property type="term" value="F:peptidase activity"/>
    <property type="evidence" value="ECO:0007669"/>
    <property type="project" value="InterPro"/>
</dbReference>
<dbReference type="OrthoDB" id="5611441at2"/>
<keyword evidence="1" id="KW-0472">Membrane</keyword>
<accession>A0A1Y1SD69</accession>
<dbReference type="Proteomes" id="UP000192342">
    <property type="component" value="Unassembled WGS sequence"/>
</dbReference>
<dbReference type="Gene3D" id="3.90.70.10">
    <property type="entry name" value="Cysteine proteinases"/>
    <property type="match status" value="1"/>
</dbReference>
<dbReference type="AlphaFoldDB" id="A0A1Y1SD69"/>
<proteinExistence type="predicted"/>
<dbReference type="InterPro" id="IPR011990">
    <property type="entry name" value="TPR-like_helical_dom_sf"/>
</dbReference>
<evidence type="ECO:0000259" key="2">
    <source>
        <dbReference type="Pfam" id="PF03412"/>
    </source>
</evidence>